<dbReference type="GeneID" id="85492510"/>
<accession>A0AA48KXT8</accession>
<evidence type="ECO:0000313" key="1">
    <source>
        <dbReference type="EMBL" id="BEI88639.1"/>
    </source>
</evidence>
<evidence type="ECO:0000313" key="2">
    <source>
        <dbReference type="Proteomes" id="UP001233271"/>
    </source>
</evidence>
<dbReference type="Proteomes" id="UP001233271">
    <property type="component" value="Chromosome 2"/>
</dbReference>
<organism evidence="1 2">
    <name type="scientific">Cutaneotrichosporon cavernicola</name>
    <dbReference type="NCBI Taxonomy" id="279322"/>
    <lineage>
        <taxon>Eukaryota</taxon>
        <taxon>Fungi</taxon>
        <taxon>Dikarya</taxon>
        <taxon>Basidiomycota</taxon>
        <taxon>Agaricomycotina</taxon>
        <taxon>Tremellomycetes</taxon>
        <taxon>Trichosporonales</taxon>
        <taxon>Trichosporonaceae</taxon>
        <taxon>Cutaneotrichosporon</taxon>
    </lineage>
</organism>
<proteinExistence type="predicted"/>
<protein>
    <submittedName>
        <fullName evidence="1">Uncharacterized protein</fullName>
    </submittedName>
</protein>
<reference evidence="1" key="1">
    <citation type="journal article" date="2023" name="BMC Genomics">
        <title>Chromosome-level genome assemblies of Cutaneotrichosporon spp. (Trichosporonales, Basidiomycota) reveal imbalanced evolution between nucleotide sequences and chromosome synteny.</title>
        <authorList>
            <person name="Kobayashi Y."/>
            <person name="Kayamori A."/>
            <person name="Aoki K."/>
            <person name="Shiwa Y."/>
            <person name="Matsutani M."/>
            <person name="Fujita N."/>
            <person name="Sugita T."/>
            <person name="Iwasaki W."/>
            <person name="Tanaka N."/>
            <person name="Takashima M."/>
        </authorList>
    </citation>
    <scope>NUCLEOTIDE SEQUENCE</scope>
    <source>
        <strain evidence="1">HIS019</strain>
    </source>
</reference>
<dbReference type="RefSeq" id="XP_060453905.1">
    <property type="nucleotide sequence ID" value="XM_060596964.1"/>
</dbReference>
<feature type="non-terminal residue" evidence="1">
    <location>
        <position position="1"/>
    </location>
</feature>
<dbReference type="KEGG" id="ccac:CcaHIS019_0200010"/>
<keyword evidence="2" id="KW-1185">Reference proteome</keyword>
<sequence length="133" mass="14011">VCSLNILRDYAAHRGYYLAVLICALAAWLIEDATHPGSAVGSAWLGSLEAVVLGRWASLGDFPVCPPGDSPAAVRLRDAAAVWERHPWLVKSDDVPRLSFPCATTLDQLGDAPRVSALLPPGEAGSSSGDMSE</sequence>
<dbReference type="AlphaFoldDB" id="A0AA48KXT8"/>
<dbReference type="EMBL" id="AP028213">
    <property type="protein sequence ID" value="BEI88639.1"/>
    <property type="molecule type" value="Genomic_DNA"/>
</dbReference>
<gene>
    <name evidence="1" type="ORF">CcaverHIS019_0200010</name>
</gene>
<name>A0AA48KXT8_9TREE</name>